<reference evidence="1" key="1">
    <citation type="thesis" date="2020" institute="ProQuest LLC" country="789 East Eisenhower Parkway, Ann Arbor, MI, USA">
        <title>Comparative Genomics and Chromosome Evolution.</title>
        <authorList>
            <person name="Mudd A.B."/>
        </authorList>
    </citation>
    <scope>NUCLEOTIDE SEQUENCE</scope>
    <source>
        <strain evidence="1">HN-11 Male</strain>
        <tissue evidence="1">Kidney and liver</tissue>
    </source>
</reference>
<evidence type="ECO:0000313" key="1">
    <source>
        <dbReference type="EMBL" id="KAG9492807.1"/>
    </source>
</evidence>
<organism evidence="1 2">
    <name type="scientific">Eleutherodactylus coqui</name>
    <name type="common">Puerto Rican coqui</name>
    <dbReference type="NCBI Taxonomy" id="57060"/>
    <lineage>
        <taxon>Eukaryota</taxon>
        <taxon>Metazoa</taxon>
        <taxon>Chordata</taxon>
        <taxon>Craniata</taxon>
        <taxon>Vertebrata</taxon>
        <taxon>Euteleostomi</taxon>
        <taxon>Amphibia</taxon>
        <taxon>Batrachia</taxon>
        <taxon>Anura</taxon>
        <taxon>Neobatrachia</taxon>
        <taxon>Hyloidea</taxon>
        <taxon>Eleutherodactylidae</taxon>
        <taxon>Eleutherodactylinae</taxon>
        <taxon>Eleutherodactylus</taxon>
        <taxon>Eleutherodactylus</taxon>
    </lineage>
</organism>
<protein>
    <submittedName>
        <fullName evidence="1">Uncharacterized protein</fullName>
    </submittedName>
</protein>
<name>A0A8J6FRK4_ELECQ</name>
<keyword evidence="2" id="KW-1185">Reference proteome</keyword>
<evidence type="ECO:0000313" key="2">
    <source>
        <dbReference type="Proteomes" id="UP000770717"/>
    </source>
</evidence>
<dbReference type="AlphaFoldDB" id="A0A8J6FRK4"/>
<comment type="caution">
    <text evidence="1">The sequence shown here is derived from an EMBL/GenBank/DDBJ whole genome shotgun (WGS) entry which is preliminary data.</text>
</comment>
<dbReference type="Proteomes" id="UP000770717">
    <property type="component" value="Unassembled WGS sequence"/>
</dbReference>
<accession>A0A8J6FRK4</accession>
<sequence length="81" mass="9091">MQYYAVSKVVLEQSVSVQRLDSRFVLCNMHTGTLSRYRKGFCACAYSGHISPGEEKERSTSPLLLYREHPVHQSAASLAIT</sequence>
<gene>
    <name evidence="1" type="ORF">GDO78_001007</name>
</gene>
<dbReference type="EMBL" id="WNTK01000001">
    <property type="protein sequence ID" value="KAG9492807.1"/>
    <property type="molecule type" value="Genomic_DNA"/>
</dbReference>
<proteinExistence type="predicted"/>